<dbReference type="GO" id="GO:0036295">
    <property type="term" value="P:cellular response to increased oxygen levels"/>
    <property type="evidence" value="ECO:0007669"/>
    <property type="project" value="Ensembl"/>
</dbReference>
<evidence type="ECO:0000259" key="10">
    <source>
        <dbReference type="Pfam" id="PF20520"/>
    </source>
</evidence>
<gene>
    <name evidence="11" type="primary">ATP6AP1</name>
</gene>
<dbReference type="GeneTree" id="ENSGT00940000156650"/>
<organism evidence="11 12">
    <name type="scientific">Strigops habroptila</name>
    <name type="common">Kakapo</name>
    <dbReference type="NCBI Taxonomy" id="2489341"/>
    <lineage>
        <taxon>Eukaryota</taxon>
        <taxon>Metazoa</taxon>
        <taxon>Chordata</taxon>
        <taxon>Craniata</taxon>
        <taxon>Vertebrata</taxon>
        <taxon>Euteleostomi</taxon>
        <taxon>Archelosauria</taxon>
        <taxon>Archosauria</taxon>
        <taxon>Dinosauria</taxon>
        <taxon>Saurischia</taxon>
        <taxon>Theropoda</taxon>
        <taxon>Coelurosauria</taxon>
        <taxon>Aves</taxon>
        <taxon>Neognathae</taxon>
        <taxon>Neoaves</taxon>
        <taxon>Telluraves</taxon>
        <taxon>Australaves</taxon>
        <taxon>Psittaciformes</taxon>
        <taxon>Psittacidae</taxon>
        <taxon>Strigops</taxon>
    </lineage>
</organism>
<dbReference type="GO" id="GO:0006879">
    <property type="term" value="P:intracellular iron ion homeostasis"/>
    <property type="evidence" value="ECO:0007669"/>
    <property type="project" value="Ensembl"/>
</dbReference>
<evidence type="ECO:0000256" key="6">
    <source>
        <dbReference type="SAM" id="MobiDB-lite"/>
    </source>
</evidence>
<evidence type="ECO:0000256" key="7">
    <source>
        <dbReference type="SAM" id="Phobius"/>
    </source>
</evidence>
<dbReference type="AlphaFoldDB" id="A0A672U4G5"/>
<dbReference type="PANTHER" id="PTHR12471">
    <property type="entry name" value="VACUOLAR ATP SYNTHASE SUBUNIT S1"/>
    <property type="match status" value="1"/>
</dbReference>
<keyword evidence="5 7" id="KW-0472">Membrane</keyword>
<evidence type="ECO:0000256" key="4">
    <source>
        <dbReference type="ARBA" id="ARBA00022989"/>
    </source>
</evidence>
<comment type="similarity">
    <text evidence="2">Belongs to the vacuolar ATPase subunit S1 family.</text>
</comment>
<dbReference type="CTD" id="537"/>
<accession>A0A672U4G5</accession>
<keyword evidence="3 7" id="KW-0812">Transmembrane</keyword>
<dbReference type="InterPro" id="IPR008388">
    <property type="entry name" value="Ac45_acc_su"/>
</dbReference>
<comment type="subcellular location">
    <subcellularLocation>
        <location evidence="1">Membrane</location>
        <topology evidence="1">Single-pass membrane protein</topology>
    </subcellularLocation>
</comment>
<evidence type="ECO:0000256" key="5">
    <source>
        <dbReference type="ARBA" id="ARBA00023136"/>
    </source>
</evidence>
<feature type="chain" id="PRO_5025337558" evidence="8">
    <location>
        <begin position="32"/>
        <end position="473"/>
    </location>
</feature>
<reference evidence="11" key="2">
    <citation type="submission" date="2025-09" db="UniProtKB">
        <authorList>
            <consortium name="Ensembl"/>
        </authorList>
    </citation>
    <scope>IDENTIFICATION</scope>
</reference>
<evidence type="ECO:0000256" key="1">
    <source>
        <dbReference type="ARBA" id="ARBA00004167"/>
    </source>
</evidence>
<keyword evidence="12" id="KW-1185">Reference proteome</keyword>
<feature type="domain" description="V-type proton ATPase subunit S1/VOA1 transmembrane" evidence="10">
    <location>
        <begin position="424"/>
        <end position="461"/>
    </location>
</feature>
<dbReference type="GO" id="GO:0033176">
    <property type="term" value="C:proton-transporting V-type ATPase complex"/>
    <property type="evidence" value="ECO:0007669"/>
    <property type="project" value="TreeGrafter"/>
</dbReference>
<protein>
    <submittedName>
        <fullName evidence="11">ATPase H+ transporting accessory protein 1</fullName>
    </submittedName>
</protein>
<feature type="signal peptide" evidence="8">
    <location>
        <begin position="1"/>
        <end position="31"/>
    </location>
</feature>
<feature type="domain" description="V-type proton ATPase subunit S1 luminal" evidence="9">
    <location>
        <begin position="265"/>
        <end position="408"/>
    </location>
</feature>
<evidence type="ECO:0000256" key="8">
    <source>
        <dbReference type="SAM" id="SignalP"/>
    </source>
</evidence>
<keyword evidence="4 7" id="KW-1133">Transmembrane helix</keyword>
<reference evidence="11" key="1">
    <citation type="submission" date="2025-08" db="UniProtKB">
        <authorList>
            <consortium name="Ensembl"/>
        </authorList>
    </citation>
    <scope>IDENTIFICATION</scope>
</reference>
<name>A0A672U4G5_STRHB</name>
<dbReference type="GeneID" id="115602862"/>
<dbReference type="GO" id="GO:0030641">
    <property type="term" value="P:regulation of cellular pH"/>
    <property type="evidence" value="ECO:0007669"/>
    <property type="project" value="TreeGrafter"/>
</dbReference>
<evidence type="ECO:0000313" key="12">
    <source>
        <dbReference type="Proteomes" id="UP000472266"/>
    </source>
</evidence>
<dbReference type="OMA" id="PLFEPLM"/>
<feature type="transmembrane region" description="Helical" evidence="7">
    <location>
        <begin position="430"/>
        <end position="453"/>
    </location>
</feature>
<keyword evidence="8" id="KW-0732">Signal</keyword>
<dbReference type="InterPro" id="IPR046756">
    <property type="entry name" value="VAS1/VOA1_TM"/>
</dbReference>
<dbReference type="InParanoid" id="A0A672U4G5"/>
<dbReference type="OrthoDB" id="9393913at2759"/>
<evidence type="ECO:0000313" key="11">
    <source>
        <dbReference type="Ensembl" id="ENSSHBP00005009023.1"/>
    </source>
</evidence>
<feature type="region of interest" description="Disordered" evidence="6">
    <location>
        <begin position="233"/>
        <end position="254"/>
    </location>
</feature>
<evidence type="ECO:0000259" key="9">
    <source>
        <dbReference type="Pfam" id="PF05827"/>
    </source>
</evidence>
<evidence type="ECO:0000256" key="2">
    <source>
        <dbReference type="ARBA" id="ARBA00009037"/>
    </source>
</evidence>
<dbReference type="Pfam" id="PF05827">
    <property type="entry name" value="VAS1_LD"/>
    <property type="match status" value="1"/>
</dbReference>
<dbReference type="Pfam" id="PF20520">
    <property type="entry name" value="Ac45-VOA1_TM"/>
    <property type="match status" value="1"/>
</dbReference>
<evidence type="ECO:0000256" key="3">
    <source>
        <dbReference type="ARBA" id="ARBA00022692"/>
    </source>
</evidence>
<dbReference type="GO" id="GO:0001671">
    <property type="term" value="F:ATPase activator activity"/>
    <property type="evidence" value="ECO:0007669"/>
    <property type="project" value="TreeGrafter"/>
</dbReference>
<dbReference type="InterPro" id="IPR046755">
    <property type="entry name" value="VAS1_LD"/>
</dbReference>
<dbReference type="RefSeq" id="XP_030330154.1">
    <property type="nucleotide sequence ID" value="XM_030474294.1"/>
</dbReference>
<dbReference type="Ensembl" id="ENSSHBT00005010876.1">
    <property type="protein sequence ID" value="ENSSHBP00005009023.1"/>
    <property type="gene ID" value="ENSSHBG00005007878.1"/>
</dbReference>
<dbReference type="KEGG" id="shab:115602862"/>
<dbReference type="Proteomes" id="UP000472266">
    <property type="component" value="Unplaced"/>
</dbReference>
<sequence length="473" mass="48864">MAAALVAALRARVLLWAWALGLSLGPGPVWAGQVPLLAWSTHSALWPPPGAGGRVVTEEALRELLSPALERGPRTVLLVLQDKLSIEDFTAYGGVYGNKPDSAFPNLEGALGAAGSALVLPAVAGGAVGALPHTLSRALGAAPLRVDGAALRLLRLNTTLPALLLLRLPHTAGSSLMAPKEVLTSNDEILGQVLSALKEEDVPYTALFTALQPSHVSPGTGGAPLLPHGRALLGAGPEEEGAGPEGKGAGPEAPPLRWPLTGPPHILLWARNLTVAYRGQQRDLTARTFGGGAASVDLGGSSWDPEEARLVLKYDNMFGATLNITLVLRRAWFPVSGRSWAWLAEVGVSLVGGAPPGRFLGRGAAAPTPLGWRCGELGAPGPFLVPPDPPGPASDWSLMLLDVQVQAFNVSGGVFAGASDCAAFFSPGTWMGLVTGGLLLGGLFYGGALLLHLRPMDRFDDPRGPPLPVPSGE</sequence>
<dbReference type="PANTHER" id="PTHR12471:SF2">
    <property type="entry name" value="V-TYPE PROTON ATPASE SUBUNIT S1"/>
    <property type="match status" value="1"/>
</dbReference>
<proteinExistence type="inferred from homology"/>